<evidence type="ECO:0000313" key="1">
    <source>
        <dbReference type="EMBL" id="RRK31637.1"/>
    </source>
</evidence>
<sequence length="120" mass="13732">MKKDGKYRFTLQFGADSEEQIRVGEFLESLGNKKSAVMVDVLNKYLLSHPELQKGNCKIEVKVTSGYNQDRMEQIIRQIVEERIARLQPGGIPADIPQDEISETMEDDIAQMLDNLDLFQ</sequence>
<dbReference type="EMBL" id="RHJS01000002">
    <property type="protein sequence ID" value="RRK31637.1"/>
    <property type="molecule type" value="Genomic_DNA"/>
</dbReference>
<dbReference type="RefSeq" id="WP_125127270.1">
    <property type="nucleotide sequence ID" value="NZ_CASCYM010000142.1"/>
</dbReference>
<keyword evidence="2" id="KW-1185">Reference proteome</keyword>
<comment type="caution">
    <text evidence="1">The sequence shown here is derived from an EMBL/GenBank/DDBJ whole genome shotgun (WGS) entry which is preliminary data.</text>
</comment>
<gene>
    <name evidence="1" type="ORF">EBB54_09890</name>
</gene>
<proteinExistence type="predicted"/>
<name>A0A426DFJ0_9FIRM</name>
<organism evidence="1 2">
    <name type="scientific">Schaedlerella arabinosiphila</name>
    <dbReference type="NCBI Taxonomy" id="2044587"/>
    <lineage>
        <taxon>Bacteria</taxon>
        <taxon>Bacillati</taxon>
        <taxon>Bacillota</taxon>
        <taxon>Clostridia</taxon>
        <taxon>Lachnospirales</taxon>
        <taxon>Lachnospiraceae</taxon>
        <taxon>Schaedlerella</taxon>
    </lineage>
</organism>
<evidence type="ECO:0000313" key="2">
    <source>
        <dbReference type="Proteomes" id="UP000274920"/>
    </source>
</evidence>
<accession>A0A426DFJ0</accession>
<dbReference type="Proteomes" id="UP000274920">
    <property type="component" value="Unassembled WGS sequence"/>
</dbReference>
<reference evidence="1" key="1">
    <citation type="submission" date="2018-10" db="EMBL/GenBank/DDBJ databases">
        <title>Schaedlerella arabinophila gen. nov. sp. nov., isolated from the mouse intestinal tract and comparative analysis with the genome of the closely related altered Schaedler flora strain ASF502.</title>
        <authorList>
            <person name="Miyake S."/>
            <person name="Soh M."/>
            <person name="Seedorf H."/>
        </authorList>
    </citation>
    <scope>NUCLEOTIDE SEQUENCE [LARGE SCALE GENOMIC DNA]</scope>
    <source>
        <strain evidence="1">DSM 106076</strain>
    </source>
</reference>
<dbReference type="AlphaFoldDB" id="A0A426DFJ0"/>
<protein>
    <submittedName>
        <fullName evidence="1">Uncharacterized protein</fullName>
    </submittedName>
</protein>